<feature type="compositionally biased region" description="Polar residues" evidence="1">
    <location>
        <begin position="174"/>
        <end position="185"/>
    </location>
</feature>
<proteinExistence type="predicted"/>
<feature type="compositionally biased region" description="Acidic residues" evidence="1">
    <location>
        <begin position="133"/>
        <end position="147"/>
    </location>
</feature>
<feature type="compositionally biased region" description="Acidic residues" evidence="1">
    <location>
        <begin position="419"/>
        <end position="437"/>
    </location>
</feature>
<feature type="region of interest" description="Disordered" evidence="1">
    <location>
        <begin position="1"/>
        <end position="213"/>
    </location>
</feature>
<feature type="region of interest" description="Disordered" evidence="1">
    <location>
        <begin position="569"/>
        <end position="625"/>
    </location>
</feature>
<feature type="region of interest" description="Disordered" evidence="1">
    <location>
        <begin position="229"/>
        <end position="295"/>
    </location>
</feature>
<feature type="compositionally biased region" description="Low complexity" evidence="1">
    <location>
        <begin position="581"/>
        <end position="591"/>
    </location>
</feature>
<reference evidence="3" key="1">
    <citation type="submission" date="2025-08" db="UniProtKB">
        <authorList>
            <consortium name="RefSeq"/>
        </authorList>
    </citation>
    <scope>IDENTIFICATION</scope>
</reference>
<evidence type="ECO:0000256" key="1">
    <source>
        <dbReference type="SAM" id="MobiDB-lite"/>
    </source>
</evidence>
<organism evidence="2 3">
    <name type="scientific">Priapulus caudatus</name>
    <name type="common">Priapulid worm</name>
    <dbReference type="NCBI Taxonomy" id="37621"/>
    <lineage>
        <taxon>Eukaryota</taxon>
        <taxon>Metazoa</taxon>
        <taxon>Ecdysozoa</taxon>
        <taxon>Scalidophora</taxon>
        <taxon>Priapulida</taxon>
        <taxon>Priapulimorpha</taxon>
        <taxon>Priapulimorphida</taxon>
        <taxon>Priapulidae</taxon>
        <taxon>Priapulus</taxon>
    </lineage>
</organism>
<evidence type="ECO:0000313" key="2">
    <source>
        <dbReference type="Proteomes" id="UP000695022"/>
    </source>
</evidence>
<dbReference type="GeneID" id="106810597"/>
<protein>
    <submittedName>
        <fullName evidence="3">Retinitis pigmentosa 1-like 1 protein</fullName>
    </submittedName>
</protein>
<feature type="region of interest" description="Disordered" evidence="1">
    <location>
        <begin position="398"/>
        <end position="450"/>
    </location>
</feature>
<name>A0ABM1EBB8_PRICU</name>
<gene>
    <name evidence="3" type="primary">LOC106810597</name>
</gene>
<feature type="compositionally biased region" description="Polar residues" evidence="1">
    <location>
        <begin position="98"/>
        <end position="110"/>
    </location>
</feature>
<dbReference type="Proteomes" id="UP000695022">
    <property type="component" value="Unplaced"/>
</dbReference>
<feature type="compositionally biased region" description="Polar residues" evidence="1">
    <location>
        <begin position="30"/>
        <end position="47"/>
    </location>
</feature>
<dbReference type="RefSeq" id="XP_014669489.1">
    <property type="nucleotide sequence ID" value="XM_014814003.1"/>
</dbReference>
<accession>A0ABM1EBB8</accession>
<feature type="compositionally biased region" description="Basic and acidic residues" evidence="1">
    <location>
        <begin position="65"/>
        <end position="78"/>
    </location>
</feature>
<keyword evidence="2" id="KW-1185">Reference proteome</keyword>
<evidence type="ECO:0000313" key="3">
    <source>
        <dbReference type="RefSeq" id="XP_014669489.1"/>
    </source>
</evidence>
<feature type="compositionally biased region" description="Basic residues" evidence="1">
    <location>
        <begin position="597"/>
        <end position="613"/>
    </location>
</feature>
<feature type="compositionally biased region" description="Polar residues" evidence="1">
    <location>
        <begin position="616"/>
        <end position="625"/>
    </location>
</feature>
<sequence>MSAQPQVDLVTPLKKRRLARESTDTLRGSPVSTPSPGHQPEGYTSTPDYDDAGGGGALLGAPCSDTRRVSSQDSERSESLLVANGNETADDTADEGVTTDTENEATSSTMRGIDHESAAVAARPARTKNNGAQEEEEEEDAAALEQEEQGRDSQRWKTEPDKPRLPGGAAVATENLSAFVVQTKTEPPAGGAVAETEEGKYRSEGEISSSELEDEILPASRLHHQWAADEASGITEPTGADGHQGALLNARDEESRDDFDNGDSNMSAVEAVVAATDAGAPPSLPQEKPKPKKKMSLLEYRQRFKSVGGSESTGSTPTKLPVATATLFVTGANHDEPSSAPPLLERLSATEAFRENLALKAGKVETSRDAMFAGLSLEERLQSLQSLPAFQDLKEECNKTQREKERESLTARLRKEFGLSDDDDDAEKDEVNGDPDDSPPPPPPPVQGHYTMDLTAHKVLPGGGVAAAAAGQFPGLYQQLAGPMSNGHLPVVRPGVGHTQPRPSIIMHQQHGLPGGTAIRARFVQPLFNGPPAMAVAAAQQPLPLIDQRPQPLMKQPLLPAPSLHLQVSAPSLAGSGGGQHQPALPAQPQHAGGGRGGHHAAAAKHYPRHPRTKPAYNTGTDYYY</sequence>
<feature type="compositionally biased region" description="Basic and acidic residues" evidence="1">
    <location>
        <begin position="398"/>
        <end position="418"/>
    </location>
</feature>
<feature type="compositionally biased region" description="Basic and acidic residues" evidence="1">
    <location>
        <begin position="148"/>
        <end position="164"/>
    </location>
</feature>